<evidence type="ECO:0000313" key="1">
    <source>
        <dbReference type="EMBL" id="SHJ36449.1"/>
    </source>
</evidence>
<gene>
    <name evidence="1" type="ORF">SAMN02745243_00430</name>
</gene>
<dbReference type="Proteomes" id="UP000184301">
    <property type="component" value="Unassembled WGS sequence"/>
</dbReference>
<dbReference type="RefSeq" id="WP_073104392.1">
    <property type="nucleotide sequence ID" value="NZ_FQZY01000007.1"/>
</dbReference>
<evidence type="ECO:0008006" key="3">
    <source>
        <dbReference type="Google" id="ProtNLM"/>
    </source>
</evidence>
<dbReference type="EMBL" id="FQZY01000007">
    <property type="protein sequence ID" value="SHJ36449.1"/>
    <property type="molecule type" value="Genomic_DNA"/>
</dbReference>
<organism evidence="1 2">
    <name type="scientific">Hespellia stercorisuis DSM 15480</name>
    <dbReference type="NCBI Taxonomy" id="1121950"/>
    <lineage>
        <taxon>Bacteria</taxon>
        <taxon>Bacillati</taxon>
        <taxon>Bacillota</taxon>
        <taxon>Clostridia</taxon>
        <taxon>Lachnospirales</taxon>
        <taxon>Lachnospiraceae</taxon>
        <taxon>Hespellia</taxon>
    </lineage>
</organism>
<name>A0A1M6IQ34_9FIRM</name>
<dbReference type="STRING" id="1121950.SAMN02745243_00430"/>
<protein>
    <recommendedName>
        <fullName evidence="3">Phage integrase, N-terminal SAM-like domain</fullName>
    </recommendedName>
</protein>
<proteinExistence type="predicted"/>
<keyword evidence="2" id="KW-1185">Reference proteome</keyword>
<accession>A0A1M6IQ34</accession>
<reference evidence="1 2" key="1">
    <citation type="submission" date="2016-11" db="EMBL/GenBank/DDBJ databases">
        <authorList>
            <person name="Jaros S."/>
            <person name="Januszkiewicz K."/>
            <person name="Wedrychowicz H."/>
        </authorList>
    </citation>
    <scope>NUCLEOTIDE SEQUENCE [LARGE SCALE GENOMIC DNA]</scope>
    <source>
        <strain evidence="1 2">DSM 15480</strain>
    </source>
</reference>
<dbReference type="AlphaFoldDB" id="A0A1M6IQ34"/>
<sequence length="89" mass="10410">MLKEFYDYLVSQGFSEYTKSGRKSTVYSYYNRIELVCKNENITLAELTKDIHFIVSKYDYGGEYEAIGMRSSKTCINALKAFEDFINQK</sequence>
<evidence type="ECO:0000313" key="2">
    <source>
        <dbReference type="Proteomes" id="UP000184301"/>
    </source>
</evidence>
<dbReference type="OrthoDB" id="3035650at2"/>